<feature type="region of interest" description="Disordered" evidence="4">
    <location>
        <begin position="193"/>
        <end position="218"/>
    </location>
</feature>
<dbReference type="SMART" id="SM00320">
    <property type="entry name" value="WD40"/>
    <property type="match status" value="2"/>
</dbReference>
<feature type="compositionally biased region" description="Basic and acidic residues" evidence="4">
    <location>
        <begin position="206"/>
        <end position="217"/>
    </location>
</feature>
<dbReference type="InterPro" id="IPR001680">
    <property type="entry name" value="WD40_rpt"/>
</dbReference>
<dbReference type="SUPFAM" id="SSF50978">
    <property type="entry name" value="WD40 repeat-like"/>
    <property type="match status" value="1"/>
</dbReference>
<dbReference type="PANTHER" id="PTHR11227">
    <property type="entry name" value="WD-REPEAT PROTEIN INTERACTING WITH PHOSPHOINOSIDES WIPI -RELATED"/>
    <property type="match status" value="1"/>
</dbReference>
<organism evidence="5">
    <name type="scientific">Alexandrium monilatum</name>
    <dbReference type="NCBI Taxonomy" id="311494"/>
    <lineage>
        <taxon>Eukaryota</taxon>
        <taxon>Sar</taxon>
        <taxon>Alveolata</taxon>
        <taxon>Dinophyceae</taxon>
        <taxon>Gonyaulacales</taxon>
        <taxon>Pyrocystaceae</taxon>
        <taxon>Alexandrium</taxon>
    </lineage>
</organism>
<accession>A0A7S4TAX7</accession>
<evidence type="ECO:0000256" key="2">
    <source>
        <dbReference type="ARBA" id="ARBA00022737"/>
    </source>
</evidence>
<dbReference type="AlphaFoldDB" id="A0A7S4TAX7"/>
<reference evidence="5" key="1">
    <citation type="submission" date="2021-01" db="EMBL/GenBank/DDBJ databases">
        <authorList>
            <person name="Corre E."/>
            <person name="Pelletier E."/>
            <person name="Niang G."/>
            <person name="Scheremetjew M."/>
            <person name="Finn R."/>
            <person name="Kale V."/>
            <person name="Holt S."/>
            <person name="Cochrane G."/>
            <person name="Meng A."/>
            <person name="Brown T."/>
            <person name="Cohen L."/>
        </authorList>
    </citation>
    <scope>NUCLEOTIDE SEQUENCE</scope>
    <source>
        <strain evidence="5">CCMP3105</strain>
    </source>
</reference>
<keyword evidence="2" id="KW-0677">Repeat</keyword>
<proteinExistence type="inferred from homology"/>
<dbReference type="GO" id="GO:0005737">
    <property type="term" value="C:cytoplasm"/>
    <property type="evidence" value="ECO:0007669"/>
    <property type="project" value="UniProtKB-ARBA"/>
</dbReference>
<protein>
    <recommendedName>
        <fullName evidence="6">Autophagy-related protein 18</fullName>
    </recommendedName>
</protein>
<evidence type="ECO:0000256" key="4">
    <source>
        <dbReference type="SAM" id="MobiDB-lite"/>
    </source>
</evidence>
<evidence type="ECO:0000256" key="3">
    <source>
        <dbReference type="ARBA" id="ARBA00025740"/>
    </source>
</evidence>
<dbReference type="Pfam" id="PF21032">
    <property type="entry name" value="PROPPIN"/>
    <property type="match status" value="2"/>
</dbReference>
<dbReference type="Gene3D" id="2.130.10.10">
    <property type="entry name" value="YVTN repeat-like/Quinoprotein amine dehydrogenase"/>
    <property type="match status" value="1"/>
</dbReference>
<gene>
    <name evidence="5" type="ORF">AMON00008_LOCUS65697</name>
</gene>
<dbReference type="InterPro" id="IPR036322">
    <property type="entry name" value="WD40_repeat_dom_sf"/>
</dbReference>
<evidence type="ECO:0000256" key="1">
    <source>
        <dbReference type="ARBA" id="ARBA00022574"/>
    </source>
</evidence>
<sequence>MAANQAPPVDLPPDITYLGFNQDQTCLAVGTQCGFRIFGTDSFTMLHREDCGAVVLIEMLFRTSLLALVGSSSARGTPSSSSSSSKELTMWNTKERCNICQLHFSADIHAVKMNHRRIVVLLKTRIHIFDLRTTKSLHIIDRVASPWVDPSLSWLCAASEHGHLAAPVAMSGAPTVSSAGPLATITCGGQEAAGVPQGADPQEALPTREEPPRHLGQGDECIDEKLGFVTVVDTYTLNSVGTFLAHRSPIRALCVNPTGQLLATASVKGTVVRLFRLPVLDMVYSFRRGASSCQIFGLLFSRDSAHVCASAGSGTVHIFRNSEELLESLPLESEEATLGAAQREMISKAAAPGGAEGSAATSADAACEGLAESQVGARDAEADAEDLVDWHVIAERPDRALEQSVGAAPNSSPGPGAGALQVLAAVSGYAVNATKYAKSLRQLLPEVLDAPRAFAWVHLREDGNGGCAEPQQPDSLQLAMAGMGWLSDIPGTRGKYVACINLKPRNSASEVLVATMRGCALVYGWSPAVGGECRLRSEHSFMSQWFQHS</sequence>
<evidence type="ECO:0000313" key="5">
    <source>
        <dbReference type="EMBL" id="CAE4670680.1"/>
    </source>
</evidence>
<keyword evidence="1" id="KW-0853">WD repeat</keyword>
<name>A0A7S4TAX7_9DINO</name>
<dbReference type="InterPro" id="IPR048720">
    <property type="entry name" value="PROPPIN"/>
</dbReference>
<comment type="similarity">
    <text evidence="3">Belongs to the WD repeat PROPPIN family.</text>
</comment>
<dbReference type="InterPro" id="IPR015943">
    <property type="entry name" value="WD40/YVTN_repeat-like_dom_sf"/>
</dbReference>
<evidence type="ECO:0008006" key="6">
    <source>
        <dbReference type="Google" id="ProtNLM"/>
    </source>
</evidence>
<dbReference type="EMBL" id="HBNR01091424">
    <property type="protein sequence ID" value="CAE4670680.1"/>
    <property type="molecule type" value="Transcribed_RNA"/>
</dbReference>